<gene>
    <name evidence="2" type="ORF">Pfra01_001225200</name>
</gene>
<feature type="compositionally biased region" description="Polar residues" evidence="1">
    <location>
        <begin position="168"/>
        <end position="177"/>
    </location>
</feature>
<feature type="compositionally biased region" description="Acidic residues" evidence="1">
    <location>
        <begin position="120"/>
        <end position="137"/>
    </location>
</feature>
<accession>A0A9W6XKD9</accession>
<proteinExistence type="predicted"/>
<evidence type="ECO:0000256" key="1">
    <source>
        <dbReference type="SAM" id="MobiDB-lite"/>
    </source>
</evidence>
<evidence type="ECO:0000313" key="2">
    <source>
        <dbReference type="EMBL" id="GMF40214.1"/>
    </source>
</evidence>
<feature type="region of interest" description="Disordered" evidence="1">
    <location>
        <begin position="80"/>
        <end position="177"/>
    </location>
</feature>
<name>A0A9W6XKD9_9STRA</name>
<dbReference type="AlphaFoldDB" id="A0A9W6XKD9"/>
<evidence type="ECO:0000313" key="3">
    <source>
        <dbReference type="Proteomes" id="UP001165121"/>
    </source>
</evidence>
<keyword evidence="3" id="KW-1185">Reference proteome</keyword>
<sequence length="177" mass="19340">MTPKISRALGFQEQLEQLHQNPSILAGGGDFFDDEEWNEVRVAPRRRSSSVEAALNSCVTSLSSGLHLARSALATHANRMCTRDSNRRGSQLRNSMEVSSSRVLARANSMPTPQHRSSESDLDLFGELEDDEPDAENAVEVYLPKPPPSPSAPTPAPSTFARLLPVRSWTQGKSATL</sequence>
<dbReference type="OrthoDB" id="106285at2759"/>
<dbReference type="Proteomes" id="UP001165121">
    <property type="component" value="Unassembled WGS sequence"/>
</dbReference>
<organism evidence="2 3">
    <name type="scientific">Phytophthora fragariaefolia</name>
    <dbReference type="NCBI Taxonomy" id="1490495"/>
    <lineage>
        <taxon>Eukaryota</taxon>
        <taxon>Sar</taxon>
        <taxon>Stramenopiles</taxon>
        <taxon>Oomycota</taxon>
        <taxon>Peronosporomycetes</taxon>
        <taxon>Peronosporales</taxon>
        <taxon>Peronosporaceae</taxon>
        <taxon>Phytophthora</taxon>
    </lineage>
</organism>
<comment type="caution">
    <text evidence="2">The sequence shown here is derived from an EMBL/GenBank/DDBJ whole genome shotgun (WGS) entry which is preliminary data.</text>
</comment>
<dbReference type="EMBL" id="BSXT01001231">
    <property type="protein sequence ID" value="GMF40214.1"/>
    <property type="molecule type" value="Genomic_DNA"/>
</dbReference>
<feature type="compositionally biased region" description="Pro residues" evidence="1">
    <location>
        <begin position="144"/>
        <end position="156"/>
    </location>
</feature>
<feature type="compositionally biased region" description="Polar residues" evidence="1">
    <location>
        <begin position="88"/>
        <end position="102"/>
    </location>
</feature>
<reference evidence="2" key="1">
    <citation type="submission" date="2023-04" db="EMBL/GenBank/DDBJ databases">
        <title>Phytophthora fragariaefolia NBRC 109709.</title>
        <authorList>
            <person name="Ichikawa N."/>
            <person name="Sato H."/>
            <person name="Tonouchi N."/>
        </authorList>
    </citation>
    <scope>NUCLEOTIDE SEQUENCE</scope>
    <source>
        <strain evidence="2">NBRC 109709</strain>
    </source>
</reference>
<protein>
    <submittedName>
        <fullName evidence="2">Unnamed protein product</fullName>
    </submittedName>
</protein>